<dbReference type="Proteomes" id="UP000054047">
    <property type="component" value="Unassembled WGS sequence"/>
</dbReference>
<organism evidence="4 5">
    <name type="scientific">Ancylostoma duodenale</name>
    <dbReference type="NCBI Taxonomy" id="51022"/>
    <lineage>
        <taxon>Eukaryota</taxon>
        <taxon>Metazoa</taxon>
        <taxon>Ecdysozoa</taxon>
        <taxon>Nematoda</taxon>
        <taxon>Chromadorea</taxon>
        <taxon>Rhabditida</taxon>
        <taxon>Rhabditina</taxon>
        <taxon>Rhabditomorpha</taxon>
        <taxon>Strongyloidea</taxon>
        <taxon>Ancylostomatidae</taxon>
        <taxon>Ancylostomatinae</taxon>
        <taxon>Ancylostoma</taxon>
    </lineage>
</organism>
<comment type="cofactor">
    <cofactor evidence="1">
        <name>a divalent metal cation</name>
        <dbReference type="ChEBI" id="CHEBI:60240"/>
    </cofactor>
</comment>
<feature type="domain" description="DDE Tnp4" evidence="3">
    <location>
        <begin position="131"/>
        <end position="257"/>
    </location>
</feature>
<gene>
    <name evidence="4" type="ORF">ANCDUO_00471</name>
</gene>
<protein>
    <recommendedName>
        <fullName evidence="3">DDE Tnp4 domain-containing protein</fullName>
    </recommendedName>
</protein>
<dbReference type="OrthoDB" id="5856320at2759"/>
<dbReference type="Pfam" id="PF13359">
    <property type="entry name" value="DDE_Tnp_4"/>
    <property type="match status" value="1"/>
</dbReference>
<dbReference type="AlphaFoldDB" id="A0A0C2E1F1"/>
<sequence length="304" mass="34427">MVRLIEMSDELRDDECITALEGLLVLLGEGRRCYVDEGSVPHLDTRFSIFDPYLASLSPRKFHELTRLYPQVFEVLHSRLATNLEHYETHRPPVTTRHRLYVSHTESFVQMGGEFALGTSTACNVVHEVASAIIDGAPGRSSDAGVFGNSSMKSFLEGHFDDFPGPVQLANVGKVKHHILVDQGFRQTIRFIRPFNSADSISDIKRAYFNKKLSGARRVVENYFGIMTSRFRVYTKPIYADPERVKNIVLATVILHNLLVQAVGGEEVARRYLPSSLTVEDEQQFEASPMSPTSPMRRRLLEKW</sequence>
<dbReference type="GO" id="GO:0046872">
    <property type="term" value="F:metal ion binding"/>
    <property type="evidence" value="ECO:0007669"/>
    <property type="project" value="UniProtKB-KW"/>
</dbReference>
<accession>A0A0C2E1F1</accession>
<dbReference type="EMBL" id="KN726205">
    <property type="protein sequence ID" value="KIH69187.1"/>
    <property type="molecule type" value="Genomic_DNA"/>
</dbReference>
<reference evidence="4 5" key="1">
    <citation type="submission" date="2013-12" db="EMBL/GenBank/DDBJ databases">
        <title>Draft genome of the parsitic nematode Ancylostoma duodenale.</title>
        <authorList>
            <person name="Mitreva M."/>
        </authorList>
    </citation>
    <scope>NUCLEOTIDE SEQUENCE [LARGE SCALE GENOMIC DNA]</scope>
    <source>
        <strain evidence="4 5">Zhejiang</strain>
    </source>
</reference>
<proteinExistence type="predicted"/>
<evidence type="ECO:0000313" key="5">
    <source>
        <dbReference type="Proteomes" id="UP000054047"/>
    </source>
</evidence>
<evidence type="ECO:0000259" key="3">
    <source>
        <dbReference type="Pfam" id="PF13359"/>
    </source>
</evidence>
<evidence type="ECO:0000313" key="4">
    <source>
        <dbReference type="EMBL" id="KIH69187.1"/>
    </source>
</evidence>
<keyword evidence="5" id="KW-1185">Reference proteome</keyword>
<evidence type="ECO:0000256" key="1">
    <source>
        <dbReference type="ARBA" id="ARBA00001968"/>
    </source>
</evidence>
<dbReference type="InterPro" id="IPR027806">
    <property type="entry name" value="HARBI1_dom"/>
</dbReference>
<evidence type="ECO:0000256" key="2">
    <source>
        <dbReference type="ARBA" id="ARBA00022723"/>
    </source>
</evidence>
<name>A0A0C2E1F1_9BILA</name>
<keyword evidence="2" id="KW-0479">Metal-binding</keyword>